<name>B1FR04_9BURK</name>
<dbReference type="Proteomes" id="UP000005463">
    <property type="component" value="Unassembled WGS sequence"/>
</dbReference>
<proteinExistence type="predicted"/>
<comment type="caution">
    <text evidence="1">The sequence shown here is derived from an EMBL/GenBank/DDBJ whole genome shotgun (WGS) entry which is preliminary data.</text>
</comment>
<organism evidence="1 2">
    <name type="scientific">Burkholderia ambifaria IOP40-10</name>
    <dbReference type="NCBI Taxonomy" id="396596"/>
    <lineage>
        <taxon>Bacteria</taxon>
        <taxon>Pseudomonadati</taxon>
        <taxon>Pseudomonadota</taxon>
        <taxon>Betaproteobacteria</taxon>
        <taxon>Burkholderiales</taxon>
        <taxon>Burkholderiaceae</taxon>
        <taxon>Burkholderia</taxon>
        <taxon>Burkholderia cepacia complex</taxon>
    </lineage>
</organism>
<dbReference type="RefSeq" id="WP_006755620.1">
    <property type="nucleotide sequence ID" value="NZ_ABLC01000364.1"/>
</dbReference>
<reference evidence="1 2" key="1">
    <citation type="submission" date="2008-03" db="EMBL/GenBank/DDBJ databases">
        <title>Sequencing of the draft genome and assembly of Burkholderia ambifaria IOP40-10.</title>
        <authorList>
            <consortium name="US DOE Joint Genome Institute (JGI-PGF)"/>
            <person name="Copeland A."/>
            <person name="Lucas S."/>
            <person name="Lapidus A."/>
            <person name="Glavina del Rio T."/>
            <person name="Dalin E."/>
            <person name="Tice H."/>
            <person name="Bruce D."/>
            <person name="Goodwin L."/>
            <person name="Pitluck S."/>
            <person name="Larimer F."/>
            <person name="Land M.L."/>
            <person name="Hauser L."/>
            <person name="Tiedje J."/>
            <person name="Richardson P."/>
        </authorList>
    </citation>
    <scope>NUCLEOTIDE SEQUENCE [LARGE SCALE GENOMIC DNA]</scope>
    <source>
        <strain evidence="1 2">IOP40-10</strain>
    </source>
</reference>
<gene>
    <name evidence="1" type="ORF">BamIOP4010DRAFT_6465</name>
</gene>
<dbReference type="AlphaFoldDB" id="B1FR04"/>
<dbReference type="EMBL" id="ABLC01000364">
    <property type="protein sequence ID" value="EDT00019.1"/>
    <property type="molecule type" value="Genomic_DNA"/>
</dbReference>
<evidence type="ECO:0000313" key="2">
    <source>
        <dbReference type="Proteomes" id="UP000005463"/>
    </source>
</evidence>
<accession>B1FR04</accession>
<protein>
    <submittedName>
        <fullName evidence="1">Uncharacterized protein</fullName>
    </submittedName>
</protein>
<evidence type="ECO:0000313" key="1">
    <source>
        <dbReference type="EMBL" id="EDT00019.1"/>
    </source>
</evidence>
<dbReference type="PATRIC" id="fig|396596.7.peg.682"/>
<sequence>MVDTKELAAIHCPKCDLGGIACIEQMFCVQSAHRASDGKLFDVVFCGACGHVYGVLPLANLSE</sequence>